<proteinExistence type="predicted"/>
<dbReference type="GeneID" id="29060043"/>
<evidence type="ECO:0000313" key="1">
    <source>
        <dbReference type="EMBL" id="ANH50792.1"/>
    </source>
</evidence>
<sequence length="74" mass="8600">MKPYETWTDIEKINETIKALCAIASDLDFVLNEEHYADFVIAFEALETNKYIMTLNFPTDDTVRCIAIKKVKRP</sequence>
<gene>
    <name evidence="1" type="ORF">SALINJAH_236</name>
</gene>
<dbReference type="KEGG" id="vg:29060043"/>
<dbReference type="RefSeq" id="YP_009282190.1">
    <property type="nucleotide sequence ID" value="NC_031034.1"/>
</dbReference>
<accession>A0A173GBU5</accession>
<dbReference type="Proteomes" id="UP000203219">
    <property type="component" value="Segment"/>
</dbReference>
<protein>
    <submittedName>
        <fullName evidence="1">Uncharacterized protein</fullName>
    </submittedName>
</protein>
<organism evidence="1 2">
    <name type="scientific">Bacillus phage SalinJah</name>
    <dbReference type="NCBI Taxonomy" id="1837830"/>
    <lineage>
        <taxon>Viruses</taxon>
        <taxon>Duplodnaviria</taxon>
        <taxon>Heunggongvirae</taxon>
        <taxon>Uroviricota</taxon>
        <taxon>Caudoviricetes</taxon>
        <taxon>Herelleviridae</taxon>
        <taxon>Bastillevirinae</taxon>
        <taxon>Wphvirus</taxon>
        <taxon>Wphvirus BPS13</taxon>
    </lineage>
</organism>
<dbReference type="EMBL" id="KX011169">
    <property type="protein sequence ID" value="ANH50792.1"/>
    <property type="molecule type" value="Genomic_DNA"/>
</dbReference>
<name>A0A173GBU5_9CAUD</name>
<evidence type="ECO:0000313" key="2">
    <source>
        <dbReference type="Proteomes" id="UP000203219"/>
    </source>
</evidence>
<reference evidence="2" key="1">
    <citation type="submission" date="2016-04" db="EMBL/GenBank/DDBJ databases">
        <authorList>
            <person name="Adebesin M.O."/>
            <person name="Ahama K."/>
            <person name="Alekasir E.M."/>
            <person name="Ali S."/>
            <person name="Aligholizadeh E."/>
            <person name="Allison J.M."/>
            <person name="Alzaher A."/>
            <person name="Andaya C.D."/>
            <person name="Asfaw S."/>
            <person name="Bansal N."/>
            <person name="Beauchard M.A."/>
            <person name="Betancourt K.A."/>
            <person name="Bhatia B."/>
            <person name="Boretti N.A."/>
            <person name="Brondi J.N."/>
            <person name="Byrd C.E."/>
            <person name="Cao A."/>
            <person name="Cardosa E.A."/>
            <person name="Carter A."/>
            <person name="Chen S."/>
            <person name="Chen Y."/>
            <person name="Clara V.K."/>
            <person name="Cobuzzi M."/>
            <person name="Conn O.L."/>
            <person name="Crosby I.A."/>
            <person name="Daly S.B."/>
            <person name="Depaz I.X."/>
            <person name="Dhaurali S."/>
            <person name="Dowdy K.M."/>
            <person name="Edokobi N.B."/>
            <person name="Ekanayake A.B."/>
            <person name="Ekekwe S.O."/>
            <person name="Emond M.A."/>
            <person name="Endres L."/>
            <person name="Eng S."/>
            <person name="Felkoski S.A."/>
            <person name="Gant C.D."/>
            <person name="Gaskin B."/>
            <person name="Gondal S."/>
            <person name="Gutmann J."/>
            <person name="Ha T.-A."/>
            <person name="Habteyes H."/>
            <person name="Hariri O."/>
            <person name="Healey R.M."/>
            <person name="Heins J.L."/>
            <person name="Henderson A.L."/>
            <person name="Hernandez F.M."/>
            <person name="Hoang P.T."/>
            <person name="Hope K.T."/>
            <person name="Husna A."/>
            <person name="Hussain A."/>
            <person name="Imani O."/>
            <person name="Jackson N.L."/>
            <person name="Jacob V.M."/>
            <person name="Kang C."/>
            <person name="Kantov R.M."/>
            <person name="Kavuru S."/>
            <person name="Kerr M.S."/>
            <person name="Khan O.A."/>
            <person name="Khan T.M."/>
            <person name="King T."/>
            <person name="Kulkarni R."/>
            <person name="Li A."/>
            <person name="Maczka C."/>
            <person name="Maisonet E."/>
            <person name="Majethia P.M."/>
            <person name="Malik D.A."/>
            <person name="Mariam A."/>
            <person name="Marquess E.B."/>
            <person name="Mattison J."/>
            <person name="Mcdonald N."/>
            <person name="Mehr S."/>
            <person name="Mengers S.R."/>
            <person name="Michaels D.P."/>
            <person name="Mondal S."/>
            <person name="Monney D.B."/>
            <person name="Nakhleh S.I."/>
            <person name="Ndubuizu N.C."/>
            <person name="Nguyen A.H."/>
            <person name="Nguyen K.M."/>
            <person name="Nguyen M.T."/>
            <person name="Nicholas M.L."/>
            <person name="Nimalan J.P."/>
            <person name="O'Connell R.A."/>
            <person name="Odoi E."/>
            <person name="Ojo L."/>
            <person name="Okoye A.E."/>
            <person name="Olateru-Olagbegi O."/>
            <person name="Osei K.V."/>
            <person name="Osei-Tutu A."/>
            <person name="Palilla A.M."/>
            <person name="Pancholi S."/>
            <person name="Park J.H."/>
            <person name="Patel K."/>
            <person name="Patel P."/>
            <person name="Pennington E."/>
            <person name="Peterson R.E."/>
            <person name="Pon J."/>
            <person name="Pourkarim H."/>
            <person name="Reed M.L."/>
            <person name="Rottman V."/>
            <person name="Salazar J."/>
            <person name="Samet S."/>
            <person name="Sendze O."/>
            <person name="Stelmack M.A."/>
            <person name="Stinnett R."/>
            <person name="Tchouaga A.L."/>
            <person name="Thompson E.M."/>
            <person name="Tran N.G."/>
            <person name="Truong T."/>
            <person name="Udo J.A."/>
            <person name="Verona L.T."/>
            <person name="Vu T.-Q."/>
            <person name="Wade J."/>
            <person name="Wang N.Q."/>
            <person name="Waters Z.M."/>
            <person name="Wellman R.J."/>
            <person name="Woldegabreal S."/>
            <person name="Yee A.C."/>
            <person name="Yirefu M."/>
            <person name="Zahangir S."/>
            <person name="Zhai Y."/>
            <person name="Devine C.L."/>
            <person name="Liao K."/>
            <person name="Prasad P.K."/>
            <person name="Ruthenberg K.J."/>
            <person name="Shonk J.A."/>
            <person name="Way M."/>
            <person name="Yousufi H.K."/>
            <person name="Cao L."/>
            <person name="Fox J."/>
            <person name="Hobbs E."/>
            <person name="Kilic S."/>
            <person name="Nunn R."/>
            <person name="Patel R."/>
            <person name="Rubenstein M."/>
            <person name="Cresawn S.G."/>
            <person name="Russell D.A."/>
            <person name="Pope W.H."/>
            <person name="Jacobs-Sera D."/>
            <person name="Hendrix R.W."/>
            <person name="Hatfull G.F."/>
            <person name="Erill I."/>
            <person name="Caruso S.M."/>
        </authorList>
    </citation>
    <scope>NUCLEOTIDE SEQUENCE [LARGE SCALE GENOMIC DNA]</scope>
</reference>